<feature type="chain" id="PRO_5004587130" evidence="1">
    <location>
        <begin position="37"/>
        <end position="83"/>
    </location>
</feature>
<protein>
    <submittedName>
        <fullName evidence="2">Putative secreted protein</fullName>
    </submittedName>
</protein>
<evidence type="ECO:0000256" key="1">
    <source>
        <dbReference type="SAM" id="SignalP"/>
    </source>
</evidence>
<dbReference type="AlphaFoldDB" id="T1E2T7"/>
<accession>T1E2T7</accession>
<feature type="signal peptide" evidence="1">
    <location>
        <begin position="1"/>
        <end position="36"/>
    </location>
</feature>
<name>T1E2T7_9DIPT</name>
<proteinExistence type="evidence at transcript level"/>
<dbReference type="EMBL" id="GALA01000399">
    <property type="protein sequence ID" value="JAA94453.1"/>
    <property type="molecule type" value="mRNA"/>
</dbReference>
<keyword evidence="1" id="KW-0732">Signal</keyword>
<organism evidence="2">
    <name type="scientific">Psorophora albipes</name>
    <dbReference type="NCBI Taxonomy" id="869069"/>
    <lineage>
        <taxon>Eukaryota</taxon>
        <taxon>Metazoa</taxon>
        <taxon>Ecdysozoa</taxon>
        <taxon>Arthropoda</taxon>
        <taxon>Hexapoda</taxon>
        <taxon>Insecta</taxon>
        <taxon>Pterygota</taxon>
        <taxon>Neoptera</taxon>
        <taxon>Endopterygota</taxon>
        <taxon>Diptera</taxon>
        <taxon>Nematocera</taxon>
        <taxon>Culicoidea</taxon>
        <taxon>Culicidae</taxon>
        <taxon>Culicinae</taxon>
        <taxon>Aedini</taxon>
        <taxon>Psorophora</taxon>
    </lineage>
</organism>
<evidence type="ECO:0000313" key="2">
    <source>
        <dbReference type="EMBL" id="JAA94453.1"/>
    </source>
</evidence>
<reference evidence="2" key="1">
    <citation type="journal article" date="2013" name="BMC Genomics">
        <title>A deep insight into the sialotranscriptome of the mosquito, Psorophora albipes.</title>
        <authorList>
            <person name="Chagas A.C."/>
            <person name="Calvo E."/>
            <person name="Rios-Velasquez C.M."/>
            <person name="Pessoa F.A."/>
            <person name="Medeiros J.F."/>
            <person name="Ribeiro J.M."/>
        </authorList>
    </citation>
    <scope>NUCLEOTIDE SEQUENCE</scope>
</reference>
<sequence length="83" mass="8948">MHPSNRANHLLHAAKMKLFATIFLFFFLLLAGPALTLEKCPSSSTLEGNYCVTGVIANGGCPEGFKYDVASNKCKTAPVTTRD</sequence>